<feature type="domain" description="Glycosyl transferase family 1" evidence="1">
    <location>
        <begin position="207"/>
        <end position="353"/>
    </location>
</feature>
<dbReference type="Gene3D" id="3.40.50.2000">
    <property type="entry name" value="Glycogen Phosphorylase B"/>
    <property type="match status" value="2"/>
</dbReference>
<dbReference type="PANTHER" id="PTHR45919">
    <property type="entry name" value="GDP-MAN:MAN(3)GLCNAC(2)-PP-DOL ALPHA-1,2-MANNOSYLTRANSFERASE"/>
    <property type="match status" value="1"/>
</dbReference>
<proteinExistence type="predicted"/>
<dbReference type="GO" id="GO:0016020">
    <property type="term" value="C:membrane"/>
    <property type="evidence" value="ECO:0007669"/>
    <property type="project" value="TreeGrafter"/>
</dbReference>
<dbReference type="InterPro" id="IPR038013">
    <property type="entry name" value="ALG11"/>
</dbReference>
<dbReference type="AlphaFoldDB" id="A0A2R7Y250"/>
<dbReference type="GO" id="GO:0004377">
    <property type="term" value="F:GDP-Man:Man(3)GlcNAc(2)-PP-Dol alpha-1,2-mannosyltransferase activity"/>
    <property type="evidence" value="ECO:0007669"/>
    <property type="project" value="InterPro"/>
</dbReference>
<evidence type="ECO:0000313" key="3">
    <source>
        <dbReference type="Proteomes" id="UP000244093"/>
    </source>
</evidence>
<sequence>MDIAVVYNFAEHPGGGDLVALGIIETLLERGYTVSLYTFQPEGIRRAALYFDKDLKTFDGLNVRRIEAPKAIKHPYNIYVITKKAFSELKQHDLTIFFDDIPEPARELKKILVYVHYPHAARILLNQLVSYRYRGTLKGRIVWKLHSTLFRRYFLTNWDGENIYVIANSTLTYDHVFRALRPRHLVKIYPPVQVRQIMVYTQRVGRSKEDLVVYVGRIQPEKGIDDVIKVAALLRRSDVKFKIMGFGYDNKYLEYLRSLVKELGIQRGVEMEVNATREEVLESLAKAKVIVHPAHYEPFGIAVIEGLVAGCIPVVRKGFNGPWIDIVEQGRYGLGFENPEELAQAINTIISDSRAVNIDDVAKRALEFDEEVFKNRFVAYLEDILAS</sequence>
<comment type="caution">
    <text evidence="2">The sequence shown here is derived from an EMBL/GenBank/DDBJ whole genome shotgun (WGS) entry which is preliminary data.</text>
</comment>
<accession>A0A2R7Y250</accession>
<reference evidence="2 3" key="1">
    <citation type="journal article" date="2018" name="Syst. Appl. Microbiol.">
        <title>A new symbiotic nanoarchaeote (Candidatus Nanoclepta minutus) and its host (Zestosphaera tikiterensis gen. nov., sp. nov.) from a New Zealand hot spring.</title>
        <authorList>
            <person name="St John E."/>
            <person name="Liu Y."/>
            <person name="Podar M."/>
            <person name="Stott M.B."/>
            <person name="Meneghin J."/>
            <person name="Chen Z."/>
            <person name="Lagutin K."/>
            <person name="Mitchell K."/>
            <person name="Reysenbach A.L."/>
        </authorList>
    </citation>
    <scope>NUCLEOTIDE SEQUENCE [LARGE SCALE GENOMIC DNA]</scope>
    <source>
        <strain evidence="2">NZ3</strain>
    </source>
</reference>
<evidence type="ECO:0000313" key="2">
    <source>
        <dbReference type="EMBL" id="PUA31611.1"/>
    </source>
</evidence>
<dbReference type="InterPro" id="IPR001296">
    <property type="entry name" value="Glyco_trans_1"/>
</dbReference>
<evidence type="ECO:0000259" key="1">
    <source>
        <dbReference type="Pfam" id="PF00534"/>
    </source>
</evidence>
<dbReference type="PANTHER" id="PTHR45919:SF1">
    <property type="entry name" value="GDP-MAN:MAN(3)GLCNAC(2)-PP-DOL ALPHA-1,2-MANNOSYLTRANSFERASE"/>
    <property type="match status" value="1"/>
</dbReference>
<gene>
    <name evidence="2" type="ORF">B7O98_08925</name>
</gene>
<dbReference type="Pfam" id="PF00534">
    <property type="entry name" value="Glycos_transf_1"/>
    <property type="match status" value="1"/>
</dbReference>
<protein>
    <recommendedName>
        <fullName evidence="1">Glycosyl transferase family 1 domain-containing protein</fullName>
    </recommendedName>
</protein>
<dbReference type="Proteomes" id="UP000244093">
    <property type="component" value="Unassembled WGS sequence"/>
</dbReference>
<dbReference type="EMBL" id="NBVN01000008">
    <property type="protein sequence ID" value="PUA31611.1"/>
    <property type="molecule type" value="Genomic_DNA"/>
</dbReference>
<dbReference type="GO" id="GO:0006487">
    <property type="term" value="P:protein N-linked glycosylation"/>
    <property type="evidence" value="ECO:0007669"/>
    <property type="project" value="TreeGrafter"/>
</dbReference>
<dbReference type="SUPFAM" id="SSF53756">
    <property type="entry name" value="UDP-Glycosyltransferase/glycogen phosphorylase"/>
    <property type="match status" value="1"/>
</dbReference>
<organism evidence="2 3">
    <name type="scientific">Zestosphaera tikiterensis</name>
    <dbReference type="NCBI Taxonomy" id="1973259"/>
    <lineage>
        <taxon>Archaea</taxon>
        <taxon>Thermoproteota</taxon>
        <taxon>Thermoprotei</taxon>
        <taxon>Desulfurococcales</taxon>
        <taxon>Desulfurococcaceae</taxon>
        <taxon>Zestosphaera</taxon>
    </lineage>
</organism>
<name>A0A2R7Y250_9CREN</name>